<reference evidence="1" key="1">
    <citation type="submission" date="2023-07" db="EMBL/GenBank/DDBJ databases">
        <title>draft genome sequence of fig (Ficus carica).</title>
        <authorList>
            <person name="Takahashi T."/>
            <person name="Nishimura K."/>
        </authorList>
    </citation>
    <scope>NUCLEOTIDE SEQUENCE</scope>
</reference>
<dbReference type="Proteomes" id="UP001187192">
    <property type="component" value="Unassembled WGS sequence"/>
</dbReference>
<evidence type="ECO:0000313" key="2">
    <source>
        <dbReference type="Proteomes" id="UP001187192"/>
    </source>
</evidence>
<dbReference type="AlphaFoldDB" id="A0AA88J9Z1"/>
<keyword evidence="2" id="KW-1185">Reference proteome</keyword>
<gene>
    <name evidence="1" type="ORF">TIFTF001_035752</name>
</gene>
<organism evidence="1 2">
    <name type="scientific">Ficus carica</name>
    <name type="common">Common fig</name>
    <dbReference type="NCBI Taxonomy" id="3494"/>
    <lineage>
        <taxon>Eukaryota</taxon>
        <taxon>Viridiplantae</taxon>
        <taxon>Streptophyta</taxon>
        <taxon>Embryophyta</taxon>
        <taxon>Tracheophyta</taxon>
        <taxon>Spermatophyta</taxon>
        <taxon>Magnoliopsida</taxon>
        <taxon>eudicotyledons</taxon>
        <taxon>Gunneridae</taxon>
        <taxon>Pentapetalae</taxon>
        <taxon>rosids</taxon>
        <taxon>fabids</taxon>
        <taxon>Rosales</taxon>
        <taxon>Moraceae</taxon>
        <taxon>Ficeae</taxon>
        <taxon>Ficus</taxon>
    </lineage>
</organism>
<sequence>MPLERTRYRRRTCRRCRQNEATPLHARSRHRAFRIETHVRTSSPSAERAPHEAGFYFSGVSIRRRRKDRLLMELGISVRAELRRTTKFAIHSGAATLTVARSAGNGYCVFENRAECGGGGRAMAAAAVVAMVGEI</sequence>
<name>A0AA88J9Z1_FICCA</name>
<accession>A0AA88J9Z1</accession>
<proteinExistence type="predicted"/>
<dbReference type="EMBL" id="BTGU01000353">
    <property type="protein sequence ID" value="GMN66694.1"/>
    <property type="molecule type" value="Genomic_DNA"/>
</dbReference>
<evidence type="ECO:0000313" key="1">
    <source>
        <dbReference type="EMBL" id="GMN66694.1"/>
    </source>
</evidence>
<comment type="caution">
    <text evidence="1">The sequence shown here is derived from an EMBL/GenBank/DDBJ whole genome shotgun (WGS) entry which is preliminary data.</text>
</comment>
<protein>
    <submittedName>
        <fullName evidence="1">Uncharacterized protein</fullName>
    </submittedName>
</protein>